<reference evidence="1 2" key="1">
    <citation type="journal article" date="2016" name="Biochim. Biophys. Acta">
        <title>Photochemical characterization of actinorhodopsin and its functional existence in the natural host.</title>
        <authorList>
            <person name="Nakamura S."/>
            <person name="Kikukawa T."/>
            <person name="Tamogami J."/>
            <person name="Kamiya M."/>
            <person name="Aizawa T."/>
            <person name="Hahn M.W."/>
            <person name="Ihara K."/>
            <person name="Kamo N."/>
            <person name="Demura M."/>
        </authorList>
    </citation>
    <scope>NUCLEOTIDE SEQUENCE [LARGE SCALE GENOMIC DNA]</scope>
    <source>
        <strain evidence="1 2">MWH-Dar1</strain>
    </source>
</reference>
<dbReference type="AlphaFoldDB" id="A0A1D9DZV8"/>
<dbReference type="PANTHER" id="PTHR43546">
    <property type="entry name" value="UPF0173 METAL-DEPENDENT HYDROLASE MJ1163-RELATED"/>
    <property type="match status" value="1"/>
</dbReference>
<dbReference type="EMBL" id="CP015208">
    <property type="protein sequence ID" value="AOY56331.1"/>
    <property type="molecule type" value="Genomic_DNA"/>
</dbReference>
<dbReference type="Pfam" id="PF13483">
    <property type="entry name" value="Lactamase_B_3"/>
    <property type="match status" value="1"/>
</dbReference>
<accession>A0A1D9DZV8</accession>
<evidence type="ECO:0008006" key="3">
    <source>
        <dbReference type="Google" id="ProtNLM"/>
    </source>
</evidence>
<evidence type="ECO:0000313" key="2">
    <source>
        <dbReference type="Proteomes" id="UP000243784"/>
    </source>
</evidence>
<dbReference type="PANTHER" id="PTHR43546:SF3">
    <property type="entry name" value="UPF0173 METAL-DEPENDENT HYDROLASE MJ1163"/>
    <property type="match status" value="1"/>
</dbReference>
<name>A0A1D9DZV8_9MICO</name>
<dbReference type="Proteomes" id="UP000243784">
    <property type="component" value="Chromosome"/>
</dbReference>
<organism evidence="1 2">
    <name type="scientific">Candidatus Rhodoluna planktonica</name>
    <dbReference type="NCBI Taxonomy" id="535712"/>
    <lineage>
        <taxon>Bacteria</taxon>
        <taxon>Bacillati</taxon>
        <taxon>Actinomycetota</taxon>
        <taxon>Actinomycetes</taxon>
        <taxon>Micrococcales</taxon>
        <taxon>Microbacteriaceae</taxon>
        <taxon>Luna cluster</taxon>
        <taxon>Luna-1 subcluster</taxon>
        <taxon>Rhodoluna</taxon>
    </lineage>
</organism>
<dbReference type="Gene3D" id="3.60.15.10">
    <property type="entry name" value="Ribonuclease Z/Hydroxyacylglutathione hydrolase-like"/>
    <property type="match status" value="1"/>
</dbReference>
<dbReference type="OrthoDB" id="3190691at2"/>
<dbReference type="InterPro" id="IPR036866">
    <property type="entry name" value="RibonucZ/Hydroxyglut_hydro"/>
</dbReference>
<sequence length="215" mass="24109">MKVTKLEHACLILEIEAKKLVIDPGFYSAPLTNLDDVAAVVVTHVHDDHCSEDQLDLIFESNPVAEIFATGEVRERLAKSRPQLKVHEIHHGDYFEVGPFNLEFFGEMHQEIHRSIPLVQNCGVMVNDELYYPGDSYTKPDRTVALLAVPTSAPWLKIGDVIDFIEEVKPQRAFATHNSLLSETGNQLANSRVKSFVEKHGGTFEYLLPGQSTNL</sequence>
<keyword evidence="2" id="KW-1185">Reference proteome</keyword>
<gene>
    <name evidence="1" type="ORF">A4Z71_05075</name>
</gene>
<dbReference type="STRING" id="535712.A4Z71_05075"/>
<dbReference type="InterPro" id="IPR050114">
    <property type="entry name" value="UPF0173_UPF0282_UlaG_hydrolase"/>
</dbReference>
<evidence type="ECO:0000313" key="1">
    <source>
        <dbReference type="EMBL" id="AOY56331.1"/>
    </source>
</evidence>
<protein>
    <recommendedName>
        <fullName evidence="3">MBL fold metallo-hydrolase</fullName>
    </recommendedName>
</protein>
<proteinExistence type="predicted"/>
<dbReference type="KEGG" id="rpla:A4Z71_05075"/>
<dbReference type="SUPFAM" id="SSF56281">
    <property type="entry name" value="Metallo-hydrolase/oxidoreductase"/>
    <property type="match status" value="1"/>
</dbReference>
<dbReference type="RefSeq" id="WP_070954836.1">
    <property type="nucleotide sequence ID" value="NZ_CP015208.1"/>
</dbReference>